<keyword evidence="2" id="KW-1185">Reference proteome</keyword>
<dbReference type="STRING" id="555875.SAMN04488124_1126"/>
<dbReference type="InterPro" id="IPR055944">
    <property type="entry name" value="DUF7522"/>
</dbReference>
<proteinExistence type="predicted"/>
<evidence type="ECO:0000313" key="2">
    <source>
        <dbReference type="Proteomes" id="UP000243250"/>
    </source>
</evidence>
<dbReference type="InterPro" id="IPR036390">
    <property type="entry name" value="WH_DNA-bd_sf"/>
</dbReference>
<dbReference type="Gene3D" id="1.10.10.10">
    <property type="entry name" value="Winged helix-like DNA-binding domain superfamily/Winged helix DNA-binding domain"/>
    <property type="match status" value="1"/>
</dbReference>
<sequence length="223" mass="24379">MTDSWDTAGYIASSRYRASVCEFLDDEGPELPSRIASQLGLAQPHVSRALSELRDRGVVELLVPESQQKGRLYGLTREGEAALVKLQGEAASVSVSFVGADAFPYMPLVEFLQAEHPDNFRLAAARDGDDSNVFVASESVRETYDEESLSNVIAAIRAGDATIDDKLEELPTGEGEFVVRGFEQSMLFRLRMDADAEVLVSLERDADVHVASFADACRSRISN</sequence>
<protein>
    <submittedName>
        <fullName evidence="1">Uncharacterized protein</fullName>
    </submittedName>
</protein>
<dbReference type="RefSeq" id="WP_089877713.1">
    <property type="nucleotide sequence ID" value="NZ_FOYS01000002.1"/>
</dbReference>
<evidence type="ECO:0000313" key="1">
    <source>
        <dbReference type="EMBL" id="SFR42240.1"/>
    </source>
</evidence>
<dbReference type="InterPro" id="IPR036388">
    <property type="entry name" value="WH-like_DNA-bd_sf"/>
</dbReference>
<reference evidence="2" key="1">
    <citation type="submission" date="2016-10" db="EMBL/GenBank/DDBJ databases">
        <authorList>
            <person name="Varghese N."/>
            <person name="Submissions S."/>
        </authorList>
    </citation>
    <scope>NUCLEOTIDE SEQUENCE [LARGE SCALE GENOMIC DNA]</scope>
    <source>
        <strain evidence="2">CGMCC 1.8711</strain>
    </source>
</reference>
<dbReference type="SUPFAM" id="SSF46785">
    <property type="entry name" value="Winged helix' DNA-binding domain"/>
    <property type="match status" value="1"/>
</dbReference>
<dbReference type="Proteomes" id="UP000243250">
    <property type="component" value="Unassembled WGS sequence"/>
</dbReference>
<gene>
    <name evidence="1" type="ORF">SAMN04488124_1126</name>
</gene>
<dbReference type="EMBL" id="FOYS01000002">
    <property type="protein sequence ID" value="SFR42240.1"/>
    <property type="molecule type" value="Genomic_DNA"/>
</dbReference>
<dbReference type="AlphaFoldDB" id="A0A1I6GJ95"/>
<dbReference type="Pfam" id="PF24366">
    <property type="entry name" value="DUF7522"/>
    <property type="match status" value="1"/>
</dbReference>
<name>A0A1I6GJ95_9EURY</name>
<dbReference type="OrthoDB" id="74749at2157"/>
<organism evidence="1 2">
    <name type="scientific">Halogeometricum limi</name>
    <dbReference type="NCBI Taxonomy" id="555875"/>
    <lineage>
        <taxon>Archaea</taxon>
        <taxon>Methanobacteriati</taxon>
        <taxon>Methanobacteriota</taxon>
        <taxon>Stenosarchaea group</taxon>
        <taxon>Halobacteria</taxon>
        <taxon>Halobacteriales</taxon>
        <taxon>Haloferacaceae</taxon>
        <taxon>Halogeometricum</taxon>
    </lineage>
</organism>
<accession>A0A1I6GJ95</accession>